<protein>
    <recommendedName>
        <fullName evidence="3">Thioredoxin domain-containing protein</fullName>
    </recommendedName>
</protein>
<proteinExistence type="predicted"/>
<evidence type="ECO:0008006" key="3">
    <source>
        <dbReference type="Google" id="ProtNLM"/>
    </source>
</evidence>
<accession>A0A6C0K6F6</accession>
<feature type="region of interest" description="Disordered" evidence="1">
    <location>
        <begin position="265"/>
        <end position="313"/>
    </location>
</feature>
<reference evidence="2" key="1">
    <citation type="journal article" date="2020" name="Nature">
        <title>Giant virus diversity and host interactions through global metagenomics.</title>
        <authorList>
            <person name="Schulz F."/>
            <person name="Roux S."/>
            <person name="Paez-Espino D."/>
            <person name="Jungbluth S."/>
            <person name="Walsh D.A."/>
            <person name="Denef V.J."/>
            <person name="McMahon K.D."/>
            <person name="Konstantinidis K.T."/>
            <person name="Eloe-Fadrosh E.A."/>
            <person name="Kyrpides N.C."/>
            <person name="Woyke T."/>
        </authorList>
    </citation>
    <scope>NUCLEOTIDE SEQUENCE</scope>
    <source>
        <strain evidence="2">GVMAG-S-1101171-110</strain>
    </source>
</reference>
<feature type="compositionally biased region" description="Basic residues" evidence="1">
    <location>
        <begin position="1"/>
        <end position="17"/>
    </location>
</feature>
<dbReference type="EMBL" id="MN740799">
    <property type="protein sequence ID" value="QHU12380.1"/>
    <property type="molecule type" value="Genomic_DNA"/>
</dbReference>
<feature type="region of interest" description="Disordered" evidence="1">
    <location>
        <begin position="1"/>
        <end position="20"/>
    </location>
</feature>
<evidence type="ECO:0000313" key="2">
    <source>
        <dbReference type="EMBL" id="QHU12380.1"/>
    </source>
</evidence>
<evidence type="ECO:0000256" key="1">
    <source>
        <dbReference type="SAM" id="MobiDB-lite"/>
    </source>
</evidence>
<feature type="compositionally biased region" description="Basic residues" evidence="1">
    <location>
        <begin position="304"/>
        <end position="313"/>
    </location>
</feature>
<organism evidence="2">
    <name type="scientific">viral metagenome</name>
    <dbReference type="NCBI Taxonomy" id="1070528"/>
    <lineage>
        <taxon>unclassified sequences</taxon>
        <taxon>metagenomes</taxon>
        <taxon>organismal metagenomes</taxon>
    </lineage>
</organism>
<dbReference type="AlphaFoldDB" id="A0A6C0K6F6"/>
<sequence length="313" mass="34978">MASRKVNRRTRRSHPRGRNTVNSKVLDVRSKDSLRLFENLMVNGPLTLVFARLEGCGPCERFKKDVWSPLTKLKNKGMNMAMIESQMLPKTSLANVPTKFYPTLMLVGPDKKAATFLDENGEPTNSMPRKNTMEEDRETLTALLQSPNTHPIVKNNIDTDTDIVVNTESLKNTANAEVANDVNQEEEEETVGRTIVNLPVRNEMSRQIMKNKPASPYEELDGEPDVPSVLTTIKKAEKAEAKRNNTAKRVPNVASDLLASQASLPTGSAEVLSRETPQRQGGGRMLRAIREHTKSLESILRTRQSPKTRKAHV</sequence>
<name>A0A6C0K6F6_9ZZZZ</name>